<keyword evidence="2 4" id="KW-0560">Oxidoreductase</keyword>
<evidence type="ECO:0000313" key="5">
    <source>
        <dbReference type="Proteomes" id="UP000001880"/>
    </source>
</evidence>
<dbReference type="eggNOG" id="COG0473">
    <property type="taxonomic scope" value="Bacteria"/>
</dbReference>
<dbReference type="KEGG" id="hoh:Hoch_0287"/>
<dbReference type="GO" id="GO:0000287">
    <property type="term" value="F:magnesium ion binding"/>
    <property type="evidence" value="ECO:0007669"/>
    <property type="project" value="InterPro"/>
</dbReference>
<dbReference type="OrthoDB" id="9806254at2"/>
<dbReference type="STRING" id="502025.Hoch_0287"/>
<protein>
    <submittedName>
        <fullName evidence="4">Isocitrate dehydrogenase (NAD(+))</fullName>
        <ecNumber evidence="4">1.1.1.41</ecNumber>
    </submittedName>
</protein>
<dbReference type="SUPFAM" id="SSF53659">
    <property type="entry name" value="Isocitrate/Isopropylmalate dehydrogenase-like"/>
    <property type="match status" value="1"/>
</dbReference>
<dbReference type="SMART" id="SM01329">
    <property type="entry name" value="Iso_dh"/>
    <property type="match status" value="1"/>
</dbReference>
<evidence type="ECO:0000313" key="4">
    <source>
        <dbReference type="EMBL" id="ACY12928.1"/>
    </source>
</evidence>
<sequence>MSEQEPVEFSKCPKVSLIKGDGIGPEIAEACVQIIEAAGGTIEWEPVAAGLTAIEADHDPLPQATIDSIAANRVALKGPLATPVGGGFRSVNVALRQHFDLFANVRPAISLAGVPTRFENVDIVLVRENTEDLYAGVEHYIDPRRSAAESIAIITQFGSERVIRYAFEYARRHGRKQVTAVHKANILKMSNGLFLDVGREVAKEYEDISFDDMIVDATAMRLVVNPENFDVIVTMNLFGDILSDLTAGLVGGLGVAPAANIGSGGCAIFEAVHGTAPDIAGQGIANPTGLLRSAVLMLEHIGQGDVAERVNRGVMQALADASSRTRDLGGEADTAAFTKAVIANLEGS</sequence>
<dbReference type="Pfam" id="PF00180">
    <property type="entry name" value="Iso_dh"/>
    <property type="match status" value="1"/>
</dbReference>
<dbReference type="EMBL" id="CP001804">
    <property type="protein sequence ID" value="ACY12928.1"/>
    <property type="molecule type" value="Genomic_DNA"/>
</dbReference>
<name>D0LHR6_HALO1</name>
<evidence type="ECO:0000259" key="3">
    <source>
        <dbReference type="SMART" id="SM01329"/>
    </source>
</evidence>
<dbReference type="PROSITE" id="PS00470">
    <property type="entry name" value="IDH_IMDH"/>
    <property type="match status" value="1"/>
</dbReference>
<dbReference type="GO" id="GO:0004449">
    <property type="term" value="F:isocitrate dehydrogenase (NAD+) activity"/>
    <property type="evidence" value="ECO:0007669"/>
    <property type="project" value="UniProtKB-EC"/>
</dbReference>
<comment type="similarity">
    <text evidence="1">Belongs to the isocitrate and isopropylmalate dehydrogenases family.</text>
</comment>
<dbReference type="HOGENOM" id="CLU_031953_0_1_7"/>
<dbReference type="GO" id="GO:0051287">
    <property type="term" value="F:NAD binding"/>
    <property type="evidence" value="ECO:0007669"/>
    <property type="project" value="InterPro"/>
</dbReference>
<dbReference type="InterPro" id="IPR024084">
    <property type="entry name" value="IsoPropMal-DH-like_dom"/>
</dbReference>
<organism evidence="4 5">
    <name type="scientific">Haliangium ochraceum (strain DSM 14365 / JCM 11303 / SMP-2)</name>
    <dbReference type="NCBI Taxonomy" id="502025"/>
    <lineage>
        <taxon>Bacteria</taxon>
        <taxon>Pseudomonadati</taxon>
        <taxon>Myxococcota</taxon>
        <taxon>Polyangia</taxon>
        <taxon>Haliangiales</taxon>
        <taxon>Kofleriaceae</taxon>
        <taxon>Haliangium</taxon>
    </lineage>
</organism>
<evidence type="ECO:0000256" key="2">
    <source>
        <dbReference type="ARBA" id="ARBA00023002"/>
    </source>
</evidence>
<keyword evidence="5" id="KW-1185">Reference proteome</keyword>
<feature type="domain" description="Isopropylmalate dehydrogenase-like" evidence="3">
    <location>
        <begin position="14"/>
        <end position="341"/>
    </location>
</feature>
<dbReference type="PANTHER" id="PTHR11835:SF34">
    <property type="entry name" value="ISOCITRATE DEHYDROGENASE [NAD] SUBUNIT ALPHA, MITOCHONDRIAL"/>
    <property type="match status" value="1"/>
</dbReference>
<dbReference type="RefSeq" id="WP_012825555.1">
    <property type="nucleotide sequence ID" value="NC_013440.1"/>
</dbReference>
<proteinExistence type="inferred from homology"/>
<reference evidence="4 5" key="1">
    <citation type="journal article" date="2010" name="Stand. Genomic Sci.">
        <title>Complete genome sequence of Haliangium ochraceum type strain (SMP-2).</title>
        <authorList>
            <consortium name="US DOE Joint Genome Institute (JGI-PGF)"/>
            <person name="Ivanova N."/>
            <person name="Daum C."/>
            <person name="Lang E."/>
            <person name="Abt B."/>
            <person name="Kopitz M."/>
            <person name="Saunders E."/>
            <person name="Lapidus A."/>
            <person name="Lucas S."/>
            <person name="Glavina Del Rio T."/>
            <person name="Nolan M."/>
            <person name="Tice H."/>
            <person name="Copeland A."/>
            <person name="Cheng J.F."/>
            <person name="Chen F."/>
            <person name="Bruce D."/>
            <person name="Goodwin L."/>
            <person name="Pitluck S."/>
            <person name="Mavromatis K."/>
            <person name="Pati A."/>
            <person name="Mikhailova N."/>
            <person name="Chen A."/>
            <person name="Palaniappan K."/>
            <person name="Land M."/>
            <person name="Hauser L."/>
            <person name="Chang Y.J."/>
            <person name="Jeffries C.D."/>
            <person name="Detter J.C."/>
            <person name="Brettin T."/>
            <person name="Rohde M."/>
            <person name="Goker M."/>
            <person name="Bristow J."/>
            <person name="Markowitz V."/>
            <person name="Eisen J.A."/>
            <person name="Hugenholtz P."/>
            <person name="Kyrpides N.C."/>
            <person name="Klenk H.P."/>
        </authorList>
    </citation>
    <scope>NUCLEOTIDE SEQUENCE [LARGE SCALE GENOMIC DNA]</scope>
    <source>
        <strain evidence="5">DSM 14365 / CIP 107738 / JCM 11303 / AJ 13395 / SMP-2</strain>
    </source>
</reference>
<accession>D0LHR6</accession>
<dbReference type="PANTHER" id="PTHR11835">
    <property type="entry name" value="DECARBOXYLATING DEHYDROGENASES-ISOCITRATE, ISOPROPYLMALATE, TARTRATE"/>
    <property type="match status" value="1"/>
</dbReference>
<gene>
    <name evidence="4" type="ordered locus">Hoch_0287</name>
</gene>
<dbReference type="AlphaFoldDB" id="D0LHR6"/>
<dbReference type="GO" id="GO:0006099">
    <property type="term" value="P:tricarboxylic acid cycle"/>
    <property type="evidence" value="ECO:0007669"/>
    <property type="project" value="TreeGrafter"/>
</dbReference>
<dbReference type="InterPro" id="IPR019818">
    <property type="entry name" value="IsoCit/isopropylmalate_DH_CS"/>
</dbReference>
<evidence type="ECO:0000256" key="1">
    <source>
        <dbReference type="ARBA" id="ARBA00007769"/>
    </source>
</evidence>
<dbReference type="Proteomes" id="UP000001880">
    <property type="component" value="Chromosome"/>
</dbReference>
<dbReference type="GO" id="GO:0006102">
    <property type="term" value="P:isocitrate metabolic process"/>
    <property type="evidence" value="ECO:0007669"/>
    <property type="project" value="TreeGrafter"/>
</dbReference>
<dbReference type="Gene3D" id="3.40.718.10">
    <property type="entry name" value="Isopropylmalate Dehydrogenase"/>
    <property type="match status" value="1"/>
</dbReference>
<dbReference type="EC" id="1.1.1.41" evidence="4"/>